<name>A0ABZ0UU42_9RICK</name>
<reference evidence="1 2" key="1">
    <citation type="submission" date="2022-10" db="EMBL/GenBank/DDBJ databases">
        <title>Host association and intracellularity evolved multiple times independently in the Rickettsiales.</title>
        <authorList>
            <person name="Castelli M."/>
            <person name="Nardi T."/>
            <person name="Gammuto L."/>
            <person name="Bellinzona G."/>
            <person name="Sabaneyeva E."/>
            <person name="Potekhin A."/>
            <person name="Serra V."/>
            <person name="Petroni G."/>
            <person name="Sassera D."/>
        </authorList>
    </citation>
    <scope>NUCLEOTIDE SEQUENCE [LARGE SCALE GENOMIC DNA]</scope>
    <source>
        <strain evidence="1 2">Kr 154-4</strain>
    </source>
</reference>
<keyword evidence="2" id="KW-1185">Reference proteome</keyword>
<proteinExistence type="predicted"/>
<dbReference type="RefSeq" id="WP_323738473.1">
    <property type="nucleotide sequence ID" value="NZ_CP112932.1"/>
</dbReference>
<sequence>MTTLLDTTEPILYQIENLSSAKEYITNTQNPLIITNSPNSIKYYGILVLDYIFKTLQKEFPKTITDIIVDVGDDHAALFTAKKLGYKNIKYTGNSNAAKIMNTEY</sequence>
<evidence type="ECO:0000313" key="2">
    <source>
        <dbReference type="Proteomes" id="UP001326613"/>
    </source>
</evidence>
<gene>
    <name evidence="1" type="ORF">Trichorick_00273</name>
</gene>
<evidence type="ECO:0000313" key="1">
    <source>
        <dbReference type="EMBL" id="WPY00399.1"/>
    </source>
</evidence>
<accession>A0ABZ0UU42</accession>
<protein>
    <submittedName>
        <fullName evidence="1">Uncharacterized protein</fullName>
    </submittedName>
</protein>
<dbReference type="EMBL" id="CP112932">
    <property type="protein sequence ID" value="WPY00399.1"/>
    <property type="molecule type" value="Genomic_DNA"/>
</dbReference>
<organism evidence="1 2">
    <name type="scientific">Candidatus Trichorickettsia mobilis</name>
    <dbReference type="NCBI Taxonomy" id="1346319"/>
    <lineage>
        <taxon>Bacteria</taxon>
        <taxon>Pseudomonadati</taxon>
        <taxon>Pseudomonadota</taxon>
        <taxon>Alphaproteobacteria</taxon>
        <taxon>Rickettsiales</taxon>
        <taxon>Rickettsiaceae</taxon>
        <taxon>Rickettsieae</taxon>
        <taxon>Candidatus Trichorickettsia</taxon>
    </lineage>
</organism>
<dbReference type="Proteomes" id="UP001326613">
    <property type="component" value="Chromosome"/>
</dbReference>